<comment type="similarity">
    <text evidence="1">Belongs to the membrane fusion protein (MFP) (TC 8.A.1) family.</text>
</comment>
<protein>
    <submittedName>
        <fullName evidence="5">Efflux RND transporter periplasmic adaptor subunit</fullName>
    </submittedName>
</protein>
<keyword evidence="2" id="KW-0175">Coiled coil</keyword>
<evidence type="ECO:0000256" key="1">
    <source>
        <dbReference type="ARBA" id="ARBA00009477"/>
    </source>
</evidence>
<dbReference type="OrthoDB" id="9806939at2"/>
<evidence type="ECO:0000259" key="3">
    <source>
        <dbReference type="Pfam" id="PF25954"/>
    </source>
</evidence>
<organism evidence="5 6">
    <name type="scientific">Thiohalocapsa marina</name>
    <dbReference type="NCBI Taxonomy" id="424902"/>
    <lineage>
        <taxon>Bacteria</taxon>
        <taxon>Pseudomonadati</taxon>
        <taxon>Pseudomonadota</taxon>
        <taxon>Gammaproteobacteria</taxon>
        <taxon>Chromatiales</taxon>
        <taxon>Chromatiaceae</taxon>
        <taxon>Thiohalocapsa</taxon>
    </lineage>
</organism>
<feature type="domain" description="CusB-like beta-barrel" evidence="3">
    <location>
        <begin position="227"/>
        <end position="300"/>
    </location>
</feature>
<dbReference type="Proteomes" id="UP000322981">
    <property type="component" value="Unassembled WGS sequence"/>
</dbReference>
<feature type="domain" description="Multidrug resistance protein MdtA-like C-terminal permuted SH3" evidence="4">
    <location>
        <begin position="309"/>
        <end position="366"/>
    </location>
</feature>
<dbReference type="PANTHER" id="PTHR30469:SF15">
    <property type="entry name" value="HLYD FAMILY OF SECRETION PROTEINS"/>
    <property type="match status" value="1"/>
</dbReference>
<sequence length="384" mass="40381">MRLTGRLLLATGLVAVVGLGAWWLTRPEPVAVRVAAVERGTVEEVVANTRAGTVMACRRARLAPGTGGQIATLSVHEGDRVEAGQLLLELWNQDLKAGVTLAEREADAAEARARAACLNADQAEREAARQVKLQERRMASEEALDRAITAAQAGRADCEAARATARVSAARVGVAQAELERTRLTAPFAGIVAEVSGELNEYVTPSPPGIPTPPAVDLIDDACFYISAPIDEVDAAAIRLGQPARVALDAFGDRTFDGTVRRIAPYVLDQEKQARTVEVEVVITAPPADTPLLAGYSADVEIVIDVADDALHVPTAAIRPGDPPRVLLLDAADGRLLEREIATGLANWDRTQVTAGLVAGDAVVLSLDREGVQAGVAAMAEAEP</sequence>
<dbReference type="SUPFAM" id="SSF111369">
    <property type="entry name" value="HlyD-like secretion proteins"/>
    <property type="match status" value="1"/>
</dbReference>
<keyword evidence="6" id="KW-1185">Reference proteome</keyword>
<dbReference type="Gene3D" id="2.40.50.100">
    <property type="match status" value="1"/>
</dbReference>
<dbReference type="EMBL" id="VWXX01000017">
    <property type="protein sequence ID" value="KAA6184608.1"/>
    <property type="molecule type" value="Genomic_DNA"/>
</dbReference>
<accession>A0A5M8FI72</accession>
<dbReference type="GO" id="GO:1990281">
    <property type="term" value="C:efflux pump complex"/>
    <property type="evidence" value="ECO:0007669"/>
    <property type="project" value="TreeGrafter"/>
</dbReference>
<dbReference type="GO" id="GO:0015562">
    <property type="term" value="F:efflux transmembrane transporter activity"/>
    <property type="evidence" value="ECO:0007669"/>
    <property type="project" value="TreeGrafter"/>
</dbReference>
<proteinExistence type="inferred from homology"/>
<name>A0A5M8FI72_9GAMM</name>
<dbReference type="InterPro" id="IPR058792">
    <property type="entry name" value="Beta-barrel_RND_2"/>
</dbReference>
<dbReference type="AlphaFoldDB" id="A0A5M8FI72"/>
<comment type="caution">
    <text evidence="5">The sequence shown here is derived from an EMBL/GenBank/DDBJ whole genome shotgun (WGS) entry which is preliminary data.</text>
</comment>
<evidence type="ECO:0000313" key="5">
    <source>
        <dbReference type="EMBL" id="KAA6184608.1"/>
    </source>
</evidence>
<dbReference type="Pfam" id="PF25954">
    <property type="entry name" value="Beta-barrel_RND_2"/>
    <property type="match status" value="1"/>
</dbReference>
<reference evidence="5 6" key="1">
    <citation type="submission" date="2019-09" db="EMBL/GenBank/DDBJ databases">
        <title>Whole-genome sequence of the purple sulfur bacterium Thiohalocapsa marina DSM 19078.</title>
        <authorList>
            <person name="Kyndt J.A."/>
            <person name="Meyer T.E."/>
        </authorList>
    </citation>
    <scope>NUCLEOTIDE SEQUENCE [LARGE SCALE GENOMIC DNA]</scope>
    <source>
        <strain evidence="5 6">DSM 19078</strain>
    </source>
</reference>
<evidence type="ECO:0000313" key="6">
    <source>
        <dbReference type="Proteomes" id="UP000322981"/>
    </source>
</evidence>
<gene>
    <name evidence="5" type="ORF">F2Q65_11580</name>
</gene>
<dbReference type="Pfam" id="PF25967">
    <property type="entry name" value="RND-MFP_C"/>
    <property type="match status" value="1"/>
</dbReference>
<dbReference type="InterPro" id="IPR006143">
    <property type="entry name" value="RND_pump_MFP"/>
</dbReference>
<dbReference type="RefSeq" id="WP_150093534.1">
    <property type="nucleotide sequence ID" value="NZ_JBFUOH010000035.1"/>
</dbReference>
<dbReference type="InterPro" id="IPR058627">
    <property type="entry name" value="MdtA-like_C"/>
</dbReference>
<dbReference type="Gene3D" id="2.40.420.20">
    <property type="match status" value="1"/>
</dbReference>
<feature type="coiled-coil region" evidence="2">
    <location>
        <begin position="92"/>
        <end position="126"/>
    </location>
</feature>
<evidence type="ECO:0000256" key="2">
    <source>
        <dbReference type="SAM" id="Coils"/>
    </source>
</evidence>
<dbReference type="Gene3D" id="2.40.30.170">
    <property type="match status" value="1"/>
</dbReference>
<dbReference type="PANTHER" id="PTHR30469">
    <property type="entry name" value="MULTIDRUG RESISTANCE PROTEIN MDTA"/>
    <property type="match status" value="1"/>
</dbReference>
<evidence type="ECO:0000259" key="4">
    <source>
        <dbReference type="Pfam" id="PF25967"/>
    </source>
</evidence>
<dbReference type="NCBIfam" id="TIGR01730">
    <property type="entry name" value="RND_mfp"/>
    <property type="match status" value="1"/>
</dbReference>